<reference evidence="8 9" key="1">
    <citation type="submission" date="2024-03" db="EMBL/GenBank/DDBJ databases">
        <title>A high-quality draft genome sequence of Diaporthe vaccinii, a causative agent of upright dieback and viscid rot disease in cranberry plants.</title>
        <authorList>
            <person name="Sarrasin M."/>
            <person name="Lang B.F."/>
            <person name="Burger G."/>
        </authorList>
    </citation>
    <scope>NUCLEOTIDE SEQUENCE [LARGE SCALE GENOMIC DNA]</scope>
    <source>
        <strain evidence="8 9">IS7</strain>
    </source>
</reference>
<feature type="domain" description="Glucose-methanol-choline oxidoreductase C-terminal" evidence="7">
    <location>
        <begin position="75"/>
        <end position="214"/>
    </location>
</feature>
<comment type="cofactor">
    <cofactor evidence="1">
        <name>FAD</name>
        <dbReference type="ChEBI" id="CHEBI:57692"/>
    </cofactor>
</comment>
<keyword evidence="9" id="KW-1185">Reference proteome</keyword>
<organism evidence="8 9">
    <name type="scientific">Diaporthe vaccinii</name>
    <dbReference type="NCBI Taxonomy" id="105482"/>
    <lineage>
        <taxon>Eukaryota</taxon>
        <taxon>Fungi</taxon>
        <taxon>Dikarya</taxon>
        <taxon>Ascomycota</taxon>
        <taxon>Pezizomycotina</taxon>
        <taxon>Sordariomycetes</taxon>
        <taxon>Sordariomycetidae</taxon>
        <taxon>Diaporthales</taxon>
        <taxon>Diaporthaceae</taxon>
        <taxon>Diaporthe</taxon>
        <taxon>Diaporthe eres species complex</taxon>
    </lineage>
</organism>
<name>A0ABR4EUC3_9PEZI</name>
<dbReference type="SUPFAM" id="SSF54373">
    <property type="entry name" value="FAD-linked reductases, C-terminal domain"/>
    <property type="match status" value="1"/>
</dbReference>
<dbReference type="Proteomes" id="UP001600888">
    <property type="component" value="Unassembled WGS sequence"/>
</dbReference>
<keyword evidence="3" id="KW-0285">Flavoprotein</keyword>
<evidence type="ECO:0000256" key="4">
    <source>
        <dbReference type="ARBA" id="ARBA00022827"/>
    </source>
</evidence>
<evidence type="ECO:0000313" key="8">
    <source>
        <dbReference type="EMBL" id="KAL2286039.1"/>
    </source>
</evidence>
<evidence type="ECO:0000313" key="9">
    <source>
        <dbReference type="Proteomes" id="UP001600888"/>
    </source>
</evidence>
<dbReference type="InterPro" id="IPR036188">
    <property type="entry name" value="FAD/NAD-bd_sf"/>
</dbReference>
<keyword evidence="5" id="KW-0560">Oxidoreductase</keyword>
<evidence type="ECO:0000256" key="5">
    <source>
        <dbReference type="ARBA" id="ARBA00023002"/>
    </source>
</evidence>
<gene>
    <name evidence="8" type="ORF">FJTKL_07282</name>
</gene>
<dbReference type="SUPFAM" id="SSF51905">
    <property type="entry name" value="FAD/NAD(P)-binding domain"/>
    <property type="match status" value="1"/>
</dbReference>
<evidence type="ECO:0000259" key="7">
    <source>
        <dbReference type="Pfam" id="PF05199"/>
    </source>
</evidence>
<evidence type="ECO:0000256" key="1">
    <source>
        <dbReference type="ARBA" id="ARBA00001974"/>
    </source>
</evidence>
<evidence type="ECO:0000256" key="3">
    <source>
        <dbReference type="ARBA" id="ARBA00022630"/>
    </source>
</evidence>
<dbReference type="InterPro" id="IPR012132">
    <property type="entry name" value="GMC_OxRdtase"/>
</dbReference>
<dbReference type="Gene3D" id="3.30.560.10">
    <property type="entry name" value="Glucose Oxidase, domain 3"/>
    <property type="match status" value="1"/>
</dbReference>
<comment type="similarity">
    <text evidence="2">Belongs to the GMC oxidoreductase family.</text>
</comment>
<dbReference type="InterPro" id="IPR007867">
    <property type="entry name" value="GMC_OxRtase_C"/>
</dbReference>
<dbReference type="Pfam" id="PF05199">
    <property type="entry name" value="GMC_oxred_C"/>
    <property type="match status" value="1"/>
</dbReference>
<evidence type="ECO:0000256" key="2">
    <source>
        <dbReference type="ARBA" id="ARBA00010790"/>
    </source>
</evidence>
<comment type="caution">
    <text evidence="8">The sequence shown here is derived from an EMBL/GenBank/DDBJ whole genome shotgun (WGS) entry which is preliminary data.</text>
</comment>
<keyword evidence="4" id="KW-0274">FAD</keyword>
<sequence length="227" mass="25369">MSEEAHSRLQTKANGIQDDFPERSDIRRSRFDPSLPKLGQIEYIFDLGNLNPYFHPDHASAGRKYVTMLQILQYPFSRGSIHVRSGNPTDKPAIDPRYYRGVGGSLDLEIMVECAKFAEKVTKTPPLASIVHGRVVPPDSARTEDELRNWLVRETITDWHPVGTCGMGGDRGIVAGVVDERLRVYGVKGLRVVDASIMPMQISAHLQATVYGIAEKGAHMILEDWQD</sequence>
<dbReference type="PANTHER" id="PTHR11552">
    <property type="entry name" value="GLUCOSE-METHANOL-CHOLINE GMC OXIDOREDUCTASE"/>
    <property type="match status" value="1"/>
</dbReference>
<feature type="region of interest" description="Disordered" evidence="6">
    <location>
        <begin position="1"/>
        <end position="28"/>
    </location>
</feature>
<evidence type="ECO:0000256" key="6">
    <source>
        <dbReference type="SAM" id="MobiDB-lite"/>
    </source>
</evidence>
<proteinExistence type="inferred from homology"/>
<dbReference type="PANTHER" id="PTHR11552:SF201">
    <property type="entry name" value="GLUCOSE-METHANOL-CHOLINE OXIDOREDUCTASE N-TERMINAL DOMAIN-CONTAINING PROTEIN"/>
    <property type="match status" value="1"/>
</dbReference>
<protein>
    <recommendedName>
        <fullName evidence="7">Glucose-methanol-choline oxidoreductase C-terminal domain-containing protein</fullName>
    </recommendedName>
</protein>
<dbReference type="EMBL" id="JBAWTH010000026">
    <property type="protein sequence ID" value="KAL2286039.1"/>
    <property type="molecule type" value="Genomic_DNA"/>
</dbReference>
<accession>A0ABR4EUC3</accession>